<evidence type="ECO:0008006" key="5">
    <source>
        <dbReference type="Google" id="ProtNLM"/>
    </source>
</evidence>
<sequence length="222" mass="23715">MNTPSPTPIGPAGPPGAATPPGGGRRPPGPLAWGIAALACLGLAVGLRAPLTALMSLHMLVQIPLLALAGLFAEQAWRAGRPPPAGGAGARPAWSYNEYGMPGLLLVSLVGAGWMIPKALDDALTDWRVAAFKYLGLPLCGWVLRASLRRANVVIKLFFLGNFCWMSAIVGMVYLDQPIRLCNAYLQDDQDWSGRGLIALAIVLPSCWLLAELKPVWRFLNR</sequence>
<evidence type="ECO:0000313" key="3">
    <source>
        <dbReference type="EMBL" id="MBB6083753.1"/>
    </source>
</evidence>
<dbReference type="Proteomes" id="UP000541136">
    <property type="component" value="Unassembled WGS sequence"/>
</dbReference>
<keyword evidence="2" id="KW-0472">Membrane</keyword>
<protein>
    <recommendedName>
        <fullName evidence="5">Cytochrome c oxidase assembly protein</fullName>
    </recommendedName>
</protein>
<proteinExistence type="predicted"/>
<evidence type="ECO:0000256" key="2">
    <source>
        <dbReference type="SAM" id="Phobius"/>
    </source>
</evidence>
<evidence type="ECO:0000313" key="4">
    <source>
        <dbReference type="Proteomes" id="UP000541136"/>
    </source>
</evidence>
<name>A0A7W9TN17_CASDE</name>
<dbReference type="EMBL" id="JACHIB010000009">
    <property type="protein sequence ID" value="MBB6083753.1"/>
    <property type="molecule type" value="Genomic_DNA"/>
</dbReference>
<dbReference type="RefSeq" id="WP_221291648.1">
    <property type="nucleotide sequence ID" value="NZ_JACHIB010000009.1"/>
</dbReference>
<feature type="transmembrane region" description="Helical" evidence="2">
    <location>
        <begin position="195"/>
        <end position="213"/>
    </location>
</feature>
<feature type="transmembrane region" description="Helical" evidence="2">
    <location>
        <begin position="30"/>
        <end position="47"/>
    </location>
</feature>
<gene>
    <name evidence="3" type="ORF">HNR28_001795</name>
</gene>
<evidence type="ECO:0000256" key="1">
    <source>
        <dbReference type="SAM" id="MobiDB-lite"/>
    </source>
</evidence>
<dbReference type="AlphaFoldDB" id="A0A7W9TN17"/>
<keyword evidence="2" id="KW-1133">Transmembrane helix</keyword>
<organism evidence="3 4">
    <name type="scientific">Castellaniella defragrans</name>
    <name type="common">Alcaligenes defragrans</name>
    <dbReference type="NCBI Taxonomy" id="75697"/>
    <lineage>
        <taxon>Bacteria</taxon>
        <taxon>Pseudomonadati</taxon>
        <taxon>Pseudomonadota</taxon>
        <taxon>Betaproteobacteria</taxon>
        <taxon>Burkholderiales</taxon>
        <taxon>Alcaligenaceae</taxon>
        <taxon>Castellaniella</taxon>
    </lineage>
</organism>
<feature type="compositionally biased region" description="Pro residues" evidence="1">
    <location>
        <begin position="1"/>
        <end position="18"/>
    </location>
</feature>
<feature type="transmembrane region" description="Helical" evidence="2">
    <location>
        <begin position="153"/>
        <end position="175"/>
    </location>
</feature>
<feature type="transmembrane region" description="Helical" evidence="2">
    <location>
        <begin position="99"/>
        <end position="116"/>
    </location>
</feature>
<keyword evidence="2" id="KW-0812">Transmembrane</keyword>
<comment type="caution">
    <text evidence="3">The sequence shown here is derived from an EMBL/GenBank/DDBJ whole genome shotgun (WGS) entry which is preliminary data.</text>
</comment>
<feature type="region of interest" description="Disordered" evidence="1">
    <location>
        <begin position="1"/>
        <end position="26"/>
    </location>
</feature>
<accession>A0A7W9TN17</accession>
<reference evidence="3 4" key="1">
    <citation type="submission" date="2020-08" db="EMBL/GenBank/DDBJ databases">
        <title>Genomic Encyclopedia of Type Strains, Phase IV (KMG-IV): sequencing the most valuable type-strain genomes for metagenomic binning, comparative biology and taxonomic classification.</title>
        <authorList>
            <person name="Goeker M."/>
        </authorList>
    </citation>
    <scope>NUCLEOTIDE SEQUENCE [LARGE SCALE GENOMIC DNA]</scope>
    <source>
        <strain evidence="3 4">DSM 12141</strain>
    </source>
</reference>